<comment type="cofactor">
    <cofactor evidence="6">
        <name>Mn(2+)</name>
        <dbReference type="ChEBI" id="CHEBI:29035"/>
    </cofactor>
</comment>
<comment type="similarity">
    <text evidence="1 6">Belongs to the metallo-dependent hydrolases superfamily. Adenine deaminase family.</text>
</comment>
<evidence type="ECO:0000259" key="7">
    <source>
        <dbReference type="Pfam" id="PF01979"/>
    </source>
</evidence>
<dbReference type="EMBL" id="MGFH01000075">
    <property type="protein sequence ID" value="OGM06216.1"/>
    <property type="molecule type" value="Genomic_DNA"/>
</dbReference>
<comment type="caution">
    <text evidence="9">The sequence shown here is derived from an EMBL/GenBank/DDBJ whole genome shotgun (WGS) entry which is preliminary data.</text>
</comment>
<protein>
    <recommendedName>
        <fullName evidence="2 6">Adenine deaminase</fullName>
        <shortName evidence="6">Adenase</shortName>
        <shortName evidence="6">Adenine aminase</shortName>
        <ecNumber evidence="2 6">3.5.4.2</ecNumber>
    </recommendedName>
</protein>
<dbReference type="Pfam" id="PF13382">
    <property type="entry name" value="Adenine_deam_C"/>
    <property type="match status" value="1"/>
</dbReference>
<comment type="catalytic activity">
    <reaction evidence="5 6">
        <text>adenine + H2O + H(+) = hypoxanthine + NH4(+)</text>
        <dbReference type="Rhea" id="RHEA:23688"/>
        <dbReference type="ChEBI" id="CHEBI:15377"/>
        <dbReference type="ChEBI" id="CHEBI:15378"/>
        <dbReference type="ChEBI" id="CHEBI:16708"/>
        <dbReference type="ChEBI" id="CHEBI:17368"/>
        <dbReference type="ChEBI" id="CHEBI:28938"/>
        <dbReference type="EC" id="3.5.4.2"/>
    </reaction>
</comment>
<dbReference type="Proteomes" id="UP000178735">
    <property type="component" value="Unassembled WGS sequence"/>
</dbReference>
<dbReference type="Gene3D" id="3.20.20.140">
    <property type="entry name" value="Metal-dependent hydrolases"/>
    <property type="match status" value="1"/>
</dbReference>
<reference evidence="9 10" key="1">
    <citation type="journal article" date="2016" name="Nat. Commun.">
        <title>Thousands of microbial genomes shed light on interconnected biogeochemical processes in an aquifer system.</title>
        <authorList>
            <person name="Anantharaman K."/>
            <person name="Brown C.T."/>
            <person name="Hug L.A."/>
            <person name="Sharon I."/>
            <person name="Castelle C.J."/>
            <person name="Probst A.J."/>
            <person name="Thomas B.C."/>
            <person name="Singh A."/>
            <person name="Wilkins M.J."/>
            <person name="Karaoz U."/>
            <person name="Brodie E.L."/>
            <person name="Williams K.H."/>
            <person name="Hubbard S.S."/>
            <person name="Banfield J.F."/>
        </authorList>
    </citation>
    <scope>NUCLEOTIDE SEQUENCE [LARGE SCALE GENOMIC DNA]</scope>
</reference>
<dbReference type="NCBIfam" id="TIGR01178">
    <property type="entry name" value="ade"/>
    <property type="match status" value="1"/>
</dbReference>
<evidence type="ECO:0000313" key="9">
    <source>
        <dbReference type="EMBL" id="OGM06216.1"/>
    </source>
</evidence>
<dbReference type="InterPro" id="IPR032466">
    <property type="entry name" value="Metal_Hydrolase"/>
</dbReference>
<dbReference type="STRING" id="1817813.A2008_07940"/>
<evidence type="ECO:0000256" key="4">
    <source>
        <dbReference type="ARBA" id="ARBA00023211"/>
    </source>
</evidence>
<dbReference type="Gene3D" id="2.30.40.10">
    <property type="entry name" value="Urease, subunit C, domain 1"/>
    <property type="match status" value="1"/>
</dbReference>
<dbReference type="EC" id="3.5.4.2" evidence="2 6"/>
<evidence type="ECO:0000256" key="6">
    <source>
        <dbReference type="HAMAP-Rule" id="MF_01518"/>
    </source>
</evidence>
<evidence type="ECO:0000256" key="5">
    <source>
        <dbReference type="ARBA" id="ARBA00047720"/>
    </source>
</evidence>
<dbReference type="InterPro" id="IPR026912">
    <property type="entry name" value="Adenine_deam_C"/>
</dbReference>
<dbReference type="GO" id="GO:0000034">
    <property type="term" value="F:adenine deaminase activity"/>
    <property type="evidence" value="ECO:0007669"/>
    <property type="project" value="UniProtKB-UniRule"/>
</dbReference>
<dbReference type="PANTHER" id="PTHR11113">
    <property type="entry name" value="N-ACETYLGLUCOSAMINE-6-PHOSPHATE DEACETYLASE"/>
    <property type="match status" value="1"/>
</dbReference>
<dbReference type="SUPFAM" id="SSF51556">
    <property type="entry name" value="Metallo-dependent hydrolases"/>
    <property type="match status" value="1"/>
</dbReference>
<dbReference type="SUPFAM" id="SSF51338">
    <property type="entry name" value="Composite domain of metallo-dependent hydrolases"/>
    <property type="match status" value="1"/>
</dbReference>
<accession>A0A1F7WTU0</accession>
<sequence>MKIEGNIVDLIKSRIYYGELAVEDGIILSVEAIGDGRERPDANYLIPGFVDSHIHIESSMLTPVEFSRVALRHGTIATVSDAHEIANVSGLAGINFMIDNAKLSPLKFHFSAPSCVPFDSGSPFAIAAADVEELMKLPVVNHLGEVMNVPGVLNGDKSLLDKIAAARKHGKAVDGHAPGLSGGELEKYAAAGITTDHECVAIDEALEKIARGMKIQIREGSAAKDFDALFTLLNSHPEFCMFSSDDRHPDDLLKGHINLLIKKAVSKGVSPLNALAAASLNPVRHYNLGCGLLQKGDPADFLVVDNLRDLTILKTYISGRLASDSSAVYVESRPSSFDYIFNASPKTAADFGIAALGAEANLIEVFNGSLVTKKGVYKVRAQDGMALADTGRDVVKIALISRYKDCPPVMGFIKNTGFKNGAIASSVNHDAHNIIAAGTDDESIARAVNLVIGARGGISAVASGGESGLLPLPIGGIISDMPCEYVEEIYGRVEKIVFEKIGTSLTAPFMTLSFMSLFVIPSLKMSASGLFDVEKFRVTGLFEI</sequence>
<keyword evidence="3 6" id="KW-0378">Hydrolase</keyword>
<evidence type="ECO:0000313" key="10">
    <source>
        <dbReference type="Proteomes" id="UP000178735"/>
    </source>
</evidence>
<keyword evidence="4 6" id="KW-0464">Manganese</keyword>
<dbReference type="Pfam" id="PF01979">
    <property type="entry name" value="Amidohydro_1"/>
    <property type="match status" value="1"/>
</dbReference>
<organism evidence="9 10">
    <name type="scientific">Candidatus Wallbacteria bacterium GWC2_49_35</name>
    <dbReference type="NCBI Taxonomy" id="1817813"/>
    <lineage>
        <taxon>Bacteria</taxon>
        <taxon>Candidatus Walliibacteriota</taxon>
    </lineage>
</organism>
<proteinExistence type="inferred from homology"/>
<name>A0A1F7WTU0_9BACT</name>
<dbReference type="InterPro" id="IPR006680">
    <property type="entry name" value="Amidohydro-rel"/>
</dbReference>
<evidence type="ECO:0000256" key="2">
    <source>
        <dbReference type="ARBA" id="ARBA00012782"/>
    </source>
</evidence>
<dbReference type="PANTHER" id="PTHR11113:SF2">
    <property type="entry name" value="ADENINE DEAMINASE"/>
    <property type="match status" value="1"/>
</dbReference>
<evidence type="ECO:0000256" key="1">
    <source>
        <dbReference type="ARBA" id="ARBA00006773"/>
    </source>
</evidence>
<dbReference type="HAMAP" id="MF_01518">
    <property type="entry name" value="Adenine_deamin"/>
    <property type="match status" value="1"/>
</dbReference>
<gene>
    <name evidence="6" type="primary">ade</name>
    <name evidence="9" type="ORF">A2008_07940</name>
</gene>
<dbReference type="InterPro" id="IPR006679">
    <property type="entry name" value="Adenine_deam"/>
</dbReference>
<dbReference type="GO" id="GO:0006146">
    <property type="term" value="P:adenine catabolic process"/>
    <property type="evidence" value="ECO:0007669"/>
    <property type="project" value="InterPro"/>
</dbReference>
<feature type="domain" description="Adenine deaminase C-terminal" evidence="8">
    <location>
        <begin position="370"/>
        <end position="536"/>
    </location>
</feature>
<evidence type="ECO:0000256" key="3">
    <source>
        <dbReference type="ARBA" id="ARBA00022801"/>
    </source>
</evidence>
<dbReference type="InterPro" id="IPR011059">
    <property type="entry name" value="Metal-dep_hydrolase_composite"/>
</dbReference>
<feature type="domain" description="Amidohydrolase-related" evidence="7">
    <location>
        <begin position="44"/>
        <end position="321"/>
    </location>
</feature>
<evidence type="ECO:0000259" key="8">
    <source>
        <dbReference type="Pfam" id="PF13382"/>
    </source>
</evidence>
<dbReference type="AlphaFoldDB" id="A0A1F7WTU0"/>